<gene>
    <name evidence="3" type="ORF">Enr8_42770</name>
</gene>
<name>A0A5C5UZ36_9BACT</name>
<proteinExistence type="predicted"/>
<comment type="caution">
    <text evidence="3">The sequence shown here is derived from an EMBL/GenBank/DDBJ whole genome shotgun (WGS) entry which is preliminary data.</text>
</comment>
<sequence length="571" mass="61261" precursor="true">MKLHGLAIAFAFSLVLCGSVDAQQYKVIPMNVPELNPDEPKMRAGVTTARIEVQEYTRRKPLDDAGKQLLTRYFMGAYFPSWTVPANWTTVDQKRSDFMRNYNGSLDTQMSTRKELNRLTLQAMSEMIKPDYHPVVRYNAMMLIGDLNAQEYSLGDNLPVCPYHASLDVMLKTLEDPKADDVVKVGAMLGVLRHARFAQSVPKPAGEAVTIADIQRMTKAVEQVITSKPTEGRSPDAHQWVQRRAMDLVQAFSGGYSSLLSQGGNQSASGEIRQSLEAIAKSLGETVEDENADKSLRIDAALTLAAMPTDDGVKKSFDPNVQIGLVAKLAAKAVDDDVTWFNDKIKEMKMGGSYGGPGGDMMYRPAPAMEYGGYGAEEMMSPDGRPSKPKKFVNTNPPLHSLQLTFRRRVKSDVDALKVSLVGSDGKLEDPRSLTSGLIRFVPSAEEQAAIIDLANAMDEVVKAADAETDDNRMGNAGPGGFQTSTGAMDPYLPYEELAKNVKDKQAKVERLANKLAAGAGVAATDAAADAGVPSADMPFGAVPGMGPMGAAPAGGPKGPAAPATPMGAKP</sequence>
<feature type="chain" id="PRO_5023057728" evidence="2">
    <location>
        <begin position="23"/>
        <end position="571"/>
    </location>
</feature>
<organism evidence="3 4">
    <name type="scientific">Blastopirellula retiformator</name>
    <dbReference type="NCBI Taxonomy" id="2527970"/>
    <lineage>
        <taxon>Bacteria</taxon>
        <taxon>Pseudomonadati</taxon>
        <taxon>Planctomycetota</taxon>
        <taxon>Planctomycetia</taxon>
        <taxon>Pirellulales</taxon>
        <taxon>Pirellulaceae</taxon>
        <taxon>Blastopirellula</taxon>
    </lineage>
</organism>
<keyword evidence="2" id="KW-0732">Signal</keyword>
<evidence type="ECO:0000313" key="3">
    <source>
        <dbReference type="EMBL" id="TWT30752.1"/>
    </source>
</evidence>
<keyword evidence="4" id="KW-1185">Reference proteome</keyword>
<evidence type="ECO:0000256" key="1">
    <source>
        <dbReference type="SAM" id="MobiDB-lite"/>
    </source>
</evidence>
<accession>A0A5C5UZ36</accession>
<reference evidence="3 4" key="1">
    <citation type="submission" date="2019-02" db="EMBL/GenBank/DDBJ databases">
        <title>Deep-cultivation of Planctomycetes and their phenomic and genomic characterization uncovers novel biology.</title>
        <authorList>
            <person name="Wiegand S."/>
            <person name="Jogler M."/>
            <person name="Boedeker C."/>
            <person name="Pinto D."/>
            <person name="Vollmers J."/>
            <person name="Rivas-Marin E."/>
            <person name="Kohn T."/>
            <person name="Peeters S.H."/>
            <person name="Heuer A."/>
            <person name="Rast P."/>
            <person name="Oberbeckmann S."/>
            <person name="Bunk B."/>
            <person name="Jeske O."/>
            <person name="Meyerdierks A."/>
            <person name="Storesund J.E."/>
            <person name="Kallscheuer N."/>
            <person name="Luecker S."/>
            <person name="Lage O.M."/>
            <person name="Pohl T."/>
            <person name="Merkel B.J."/>
            <person name="Hornburger P."/>
            <person name="Mueller R.-W."/>
            <person name="Bruemmer F."/>
            <person name="Labrenz M."/>
            <person name="Spormann A.M."/>
            <person name="Op Den Camp H."/>
            <person name="Overmann J."/>
            <person name="Amann R."/>
            <person name="Jetten M.S.M."/>
            <person name="Mascher T."/>
            <person name="Medema M.H."/>
            <person name="Devos D.P."/>
            <person name="Kaster A.-K."/>
            <person name="Ovreas L."/>
            <person name="Rohde M."/>
            <person name="Galperin M.Y."/>
            <person name="Jogler C."/>
        </authorList>
    </citation>
    <scope>NUCLEOTIDE SEQUENCE [LARGE SCALE GENOMIC DNA]</scope>
    <source>
        <strain evidence="3 4">Enr8</strain>
    </source>
</reference>
<protein>
    <submittedName>
        <fullName evidence="3">Uncharacterized protein</fullName>
    </submittedName>
</protein>
<feature type="signal peptide" evidence="2">
    <location>
        <begin position="1"/>
        <end position="22"/>
    </location>
</feature>
<dbReference type="EMBL" id="SJPF01000005">
    <property type="protein sequence ID" value="TWT30752.1"/>
    <property type="molecule type" value="Genomic_DNA"/>
</dbReference>
<feature type="region of interest" description="Disordered" evidence="1">
    <location>
        <begin position="549"/>
        <end position="571"/>
    </location>
</feature>
<evidence type="ECO:0000256" key="2">
    <source>
        <dbReference type="SAM" id="SignalP"/>
    </source>
</evidence>
<evidence type="ECO:0000313" key="4">
    <source>
        <dbReference type="Proteomes" id="UP000318878"/>
    </source>
</evidence>
<dbReference type="AlphaFoldDB" id="A0A5C5UZ36"/>
<dbReference type="Proteomes" id="UP000318878">
    <property type="component" value="Unassembled WGS sequence"/>
</dbReference>